<keyword evidence="3" id="KW-1185">Reference proteome</keyword>
<comment type="caution">
    <text evidence="2">The sequence shown here is derived from an EMBL/GenBank/DDBJ whole genome shotgun (WGS) entry which is preliminary data.</text>
</comment>
<protein>
    <submittedName>
        <fullName evidence="2">Uncharacterized protein</fullName>
    </submittedName>
</protein>
<gene>
    <name evidence="2" type="ORF">CRENBAI_023777</name>
</gene>
<dbReference type="AlphaFoldDB" id="A0AAV9QSD5"/>
<feature type="compositionally biased region" description="Pro residues" evidence="1">
    <location>
        <begin position="65"/>
        <end position="81"/>
    </location>
</feature>
<dbReference type="Proteomes" id="UP001311232">
    <property type="component" value="Unassembled WGS sequence"/>
</dbReference>
<dbReference type="EMBL" id="JAHHUM010002952">
    <property type="protein sequence ID" value="KAK5599259.1"/>
    <property type="molecule type" value="Genomic_DNA"/>
</dbReference>
<feature type="compositionally biased region" description="Pro residues" evidence="1">
    <location>
        <begin position="21"/>
        <end position="37"/>
    </location>
</feature>
<evidence type="ECO:0000256" key="1">
    <source>
        <dbReference type="SAM" id="MobiDB-lite"/>
    </source>
</evidence>
<evidence type="ECO:0000313" key="2">
    <source>
        <dbReference type="EMBL" id="KAK5599259.1"/>
    </source>
</evidence>
<accession>A0AAV9QSD5</accession>
<evidence type="ECO:0000313" key="3">
    <source>
        <dbReference type="Proteomes" id="UP001311232"/>
    </source>
</evidence>
<proteinExistence type="predicted"/>
<organism evidence="2 3">
    <name type="scientific">Crenichthys baileyi</name>
    <name type="common">White River springfish</name>
    <dbReference type="NCBI Taxonomy" id="28760"/>
    <lineage>
        <taxon>Eukaryota</taxon>
        <taxon>Metazoa</taxon>
        <taxon>Chordata</taxon>
        <taxon>Craniata</taxon>
        <taxon>Vertebrata</taxon>
        <taxon>Euteleostomi</taxon>
        <taxon>Actinopterygii</taxon>
        <taxon>Neopterygii</taxon>
        <taxon>Teleostei</taxon>
        <taxon>Neoteleostei</taxon>
        <taxon>Acanthomorphata</taxon>
        <taxon>Ovalentaria</taxon>
        <taxon>Atherinomorphae</taxon>
        <taxon>Cyprinodontiformes</taxon>
        <taxon>Goodeidae</taxon>
        <taxon>Crenichthys</taxon>
    </lineage>
</organism>
<reference evidence="2 3" key="1">
    <citation type="submission" date="2021-06" db="EMBL/GenBank/DDBJ databases">
        <authorList>
            <person name="Palmer J.M."/>
        </authorList>
    </citation>
    <scope>NUCLEOTIDE SEQUENCE [LARGE SCALE GENOMIC DNA]</scope>
    <source>
        <strain evidence="2 3">MEX-2019</strain>
        <tissue evidence="2">Muscle</tissue>
    </source>
</reference>
<feature type="region of interest" description="Disordered" evidence="1">
    <location>
        <begin position="1"/>
        <end position="109"/>
    </location>
</feature>
<sequence length="109" mass="11445">MDPETRDPGTYHSPSRGPTEPRGPGPSKQPPGVPFPPGVETGRPPQHLNMLWASPGSCLNLSDPGPDPEIPPHPDPSPQPSPSSSGEGAMYKRGVHMVQTSPPTRAATE</sequence>
<name>A0AAV9QSD5_9TELE</name>